<accession>X6NH45</accession>
<dbReference type="InterPro" id="IPR011043">
    <property type="entry name" value="Gal_Oxase/kelch_b-propeller"/>
</dbReference>
<comment type="caution">
    <text evidence="2">The sequence shown here is derived from an EMBL/GenBank/DDBJ whole genome shotgun (WGS) entry which is preliminary data.</text>
</comment>
<dbReference type="OrthoDB" id="432528at2759"/>
<evidence type="ECO:0008006" key="4">
    <source>
        <dbReference type="Google" id="ProtNLM"/>
    </source>
</evidence>
<dbReference type="SUPFAM" id="SSF50965">
    <property type="entry name" value="Galactose oxidase, central domain"/>
    <property type="match status" value="1"/>
</dbReference>
<proteinExistence type="predicted"/>
<protein>
    <recommendedName>
        <fullName evidence="4">Kelch motif family protein</fullName>
    </recommendedName>
</protein>
<evidence type="ECO:0000313" key="3">
    <source>
        <dbReference type="Proteomes" id="UP000023152"/>
    </source>
</evidence>
<dbReference type="EMBL" id="ASPP01008371">
    <property type="protein sequence ID" value="ETO25640.1"/>
    <property type="molecule type" value="Genomic_DNA"/>
</dbReference>
<organism evidence="2 3">
    <name type="scientific">Reticulomyxa filosa</name>
    <dbReference type="NCBI Taxonomy" id="46433"/>
    <lineage>
        <taxon>Eukaryota</taxon>
        <taxon>Sar</taxon>
        <taxon>Rhizaria</taxon>
        <taxon>Retaria</taxon>
        <taxon>Foraminifera</taxon>
        <taxon>Monothalamids</taxon>
        <taxon>Reticulomyxidae</taxon>
        <taxon>Reticulomyxa</taxon>
    </lineage>
</organism>
<dbReference type="InterPro" id="IPR015915">
    <property type="entry name" value="Kelch-typ_b-propeller"/>
</dbReference>
<reference evidence="2 3" key="1">
    <citation type="journal article" date="2013" name="Curr. Biol.">
        <title>The Genome of the Foraminiferan Reticulomyxa filosa.</title>
        <authorList>
            <person name="Glockner G."/>
            <person name="Hulsmann N."/>
            <person name="Schleicher M."/>
            <person name="Noegel A.A."/>
            <person name="Eichinger L."/>
            <person name="Gallinger C."/>
            <person name="Pawlowski J."/>
            <person name="Sierra R."/>
            <person name="Euteneuer U."/>
            <person name="Pillet L."/>
            <person name="Moustafa A."/>
            <person name="Platzer M."/>
            <person name="Groth M."/>
            <person name="Szafranski K."/>
            <person name="Schliwa M."/>
        </authorList>
    </citation>
    <scope>NUCLEOTIDE SEQUENCE [LARGE SCALE GENOMIC DNA]</scope>
</reference>
<evidence type="ECO:0000256" key="1">
    <source>
        <dbReference type="SAM" id="MobiDB-lite"/>
    </source>
</evidence>
<dbReference type="Gene3D" id="2.120.10.80">
    <property type="entry name" value="Kelch-type beta propeller"/>
    <property type="match status" value="2"/>
</dbReference>
<keyword evidence="3" id="KW-1185">Reference proteome</keyword>
<feature type="region of interest" description="Disordered" evidence="1">
    <location>
        <begin position="395"/>
        <end position="430"/>
    </location>
</feature>
<sequence length="430" mass="49779">MKNRTLYDDKFDVAILYYYATEKLKTLKKKISNISDMGNQSTALFQGLKDLPTPLDQSQCVQYKHELLVCGGRGKRCCYSYNTLKNEYKFICEYPSDIALNGHCVVKLVDNNKDSNQITLLSFGGSSCIKKHTLVMKYVSVWSNDNNDNEVNKASKSSNYNKWVPFTDNHNYPIIIGRDEDDYVGVRALIGGSKNHLLFITYYPNNISVFDLSTFQFIKGDALPISIYVIFYHCFVSKSESRQGQEMMMKTNKEKNKHNFQMFLFHQQTGLLIKYDEDNNTFRYHKLPVCDDIAPLCKYAYVYVNDVMLFFGGDGNGVSKLVHKYSIRENKWMTFQNTLLSPLYDCVAILSEDNTYAHIIGGLNGEQSSSTHMKTEVNQWLNEEERKNRIELKVEKEKEKKENEIDKIVKKEKDEQQNKMKKDTNVGHAL</sequence>
<dbReference type="AlphaFoldDB" id="X6NH45"/>
<gene>
    <name evidence="2" type="ORF">RFI_11497</name>
</gene>
<dbReference type="Proteomes" id="UP000023152">
    <property type="component" value="Unassembled WGS sequence"/>
</dbReference>
<name>X6NH45_RETFI</name>
<evidence type="ECO:0000313" key="2">
    <source>
        <dbReference type="EMBL" id="ETO25640.1"/>
    </source>
</evidence>